<evidence type="ECO:0000313" key="4">
    <source>
        <dbReference type="Proteomes" id="UP000069876"/>
    </source>
</evidence>
<name>A0AAD2KMM0_NEIME</name>
<evidence type="ECO:0000313" key="2">
    <source>
        <dbReference type="EMBL" id="ANW90780.1"/>
    </source>
</evidence>
<dbReference type="Proteomes" id="UP000069876">
    <property type="component" value="Unassembled WGS sequence"/>
</dbReference>
<evidence type="ECO:0000313" key="5">
    <source>
        <dbReference type="Proteomes" id="UP000092966"/>
    </source>
</evidence>
<evidence type="ECO:0000256" key="1">
    <source>
        <dbReference type="SAM" id="MobiDB-lite"/>
    </source>
</evidence>
<dbReference type="Proteomes" id="UP000092966">
    <property type="component" value="Chromosome"/>
</dbReference>
<organism evidence="3 4">
    <name type="scientific">Neisseria meningitidis</name>
    <dbReference type="NCBI Taxonomy" id="487"/>
    <lineage>
        <taxon>Bacteria</taxon>
        <taxon>Pseudomonadati</taxon>
        <taxon>Pseudomonadota</taxon>
        <taxon>Betaproteobacteria</taxon>
        <taxon>Neisseriales</taxon>
        <taxon>Neisseriaceae</taxon>
        <taxon>Neisseria</taxon>
    </lineage>
</organism>
<dbReference type="AlphaFoldDB" id="A0AAD2KMM0"/>
<feature type="region of interest" description="Disordered" evidence="1">
    <location>
        <begin position="1"/>
        <end position="82"/>
    </location>
</feature>
<feature type="compositionally biased region" description="Basic and acidic residues" evidence="1">
    <location>
        <begin position="67"/>
        <end position="82"/>
    </location>
</feature>
<proteinExistence type="predicted"/>
<gene>
    <name evidence="2" type="ORF">DE8555_0209</name>
    <name evidence="3" type="ORF">ERS514851_00383</name>
</gene>
<sequence>MHRTGDRVDVGWASAHQSHHSTNSANLTGAGKPMPSEGGGIGGGGGLKPTLQPPHPQKNQKKPNLTKSDKKRQPETDKNCHN</sequence>
<reference evidence="3 4" key="2">
    <citation type="submission" date="2016-02" db="EMBL/GenBank/DDBJ databases">
        <authorList>
            <consortium name="Pathogen Informatics"/>
        </authorList>
    </citation>
    <scope>NUCLEOTIDE SEQUENCE [LARGE SCALE GENOMIC DNA]</scope>
    <source>
        <strain evidence="3 4">2842STDY5881531</strain>
    </source>
</reference>
<dbReference type="EMBL" id="FFEF01000002">
    <property type="protein sequence ID" value="CWT77019.1"/>
    <property type="molecule type" value="Genomic_DNA"/>
</dbReference>
<evidence type="ECO:0000313" key="3">
    <source>
        <dbReference type="EMBL" id="CWT77019.1"/>
    </source>
</evidence>
<dbReference type="EMBL" id="CP012393">
    <property type="protein sequence ID" value="ANW90780.1"/>
    <property type="molecule type" value="Genomic_DNA"/>
</dbReference>
<protein>
    <submittedName>
        <fullName evidence="3">Uncharacterized protein</fullName>
    </submittedName>
</protein>
<accession>A0AAD2KMM0</accession>
<reference evidence="2 5" key="1">
    <citation type="submission" date="2015-07" db="EMBL/GenBank/DDBJ databases">
        <title>Comparative genome sequencing reveals within-host evolution of Neisseria meningitidis during.</title>
        <authorList>
            <person name="Klughammer J."/>
            <person name="Dittrich M."/>
            <person name="Mueller T."/>
            <person name="Blom J."/>
            <person name="Goesmann A."/>
            <person name="Vogel U."/>
            <person name="Frosch M."/>
            <person name="Bock C."/>
            <person name="Schoen C."/>
        </authorList>
    </citation>
    <scope>NUCLEOTIDE SEQUENCE [LARGE SCALE GENOMIC DNA]</scope>
    <source>
        <strain evidence="2 5">DE8555</strain>
    </source>
</reference>
<feature type="compositionally biased region" description="Gly residues" evidence="1">
    <location>
        <begin position="37"/>
        <end position="47"/>
    </location>
</feature>